<reference evidence="1 2" key="1">
    <citation type="submission" date="2013-12" db="EMBL/GenBank/DDBJ databases">
        <authorList>
            <consortium name="DOE Joint Genome Institute"/>
            <person name="Eisen J."/>
            <person name="Huntemann M."/>
            <person name="Han J."/>
            <person name="Chen A."/>
            <person name="Kyrpides N."/>
            <person name="Mavromatis K."/>
            <person name="Markowitz V."/>
            <person name="Palaniappan K."/>
            <person name="Ivanova N."/>
            <person name="Schaumberg A."/>
            <person name="Pati A."/>
            <person name="Liolios K."/>
            <person name="Nordberg H.P."/>
            <person name="Cantor M.N."/>
            <person name="Hua S.X."/>
            <person name="Woyke T."/>
        </authorList>
    </citation>
    <scope>NUCLEOTIDE SEQUENCE [LARGE SCALE GENOMIC DNA]</scope>
    <source>
        <strain evidence="2">DSM 19437</strain>
    </source>
</reference>
<dbReference type="Proteomes" id="UP000003586">
    <property type="component" value="Chromosome"/>
</dbReference>
<evidence type="ECO:0000313" key="1">
    <source>
        <dbReference type="EMBL" id="AHF18084.1"/>
    </source>
</evidence>
<evidence type="ECO:0000313" key="2">
    <source>
        <dbReference type="Proteomes" id="UP000003586"/>
    </source>
</evidence>
<sequence>MSCAGSYTRDKNIFSRTIRCIVNQVGVAKSKKQTNEK</sequence>
<organism evidence="1 2">
    <name type="scientific">Niabella soli DSM 19437</name>
    <dbReference type="NCBI Taxonomy" id="929713"/>
    <lineage>
        <taxon>Bacteria</taxon>
        <taxon>Pseudomonadati</taxon>
        <taxon>Bacteroidota</taxon>
        <taxon>Chitinophagia</taxon>
        <taxon>Chitinophagales</taxon>
        <taxon>Chitinophagaceae</taxon>
        <taxon>Niabella</taxon>
    </lineage>
</organism>
<protein>
    <submittedName>
        <fullName evidence="1">Uncharacterized protein</fullName>
    </submittedName>
</protein>
<dbReference type="EMBL" id="CP007035">
    <property type="protein sequence ID" value="AHF18084.1"/>
    <property type="molecule type" value="Genomic_DNA"/>
</dbReference>
<keyword evidence="2" id="KW-1185">Reference proteome</keyword>
<gene>
    <name evidence="1" type="ORF">NIASO_20045</name>
</gene>
<proteinExistence type="predicted"/>
<name>W0F9D1_9BACT</name>
<accession>W0F9D1</accession>
<dbReference type="AlphaFoldDB" id="W0F9D1"/>
<dbReference type="HOGENOM" id="CLU_3346374_0_0_10"/>
<dbReference type="KEGG" id="nso:NIASO_20045"/>